<dbReference type="Pfam" id="PF14214">
    <property type="entry name" value="Helitron_like_N"/>
    <property type="match status" value="1"/>
</dbReference>
<evidence type="ECO:0000313" key="2">
    <source>
        <dbReference type="EMBL" id="OWZ10695.1"/>
    </source>
</evidence>
<dbReference type="Proteomes" id="UP000198211">
    <property type="component" value="Unassembled WGS sequence"/>
</dbReference>
<dbReference type="AlphaFoldDB" id="A0A225VZD6"/>
<proteinExistence type="predicted"/>
<dbReference type="EMBL" id="NBNE01002368">
    <property type="protein sequence ID" value="OWZ10695.1"/>
    <property type="molecule type" value="Genomic_DNA"/>
</dbReference>
<organism evidence="2 3">
    <name type="scientific">Phytophthora megakarya</name>
    <dbReference type="NCBI Taxonomy" id="4795"/>
    <lineage>
        <taxon>Eukaryota</taxon>
        <taxon>Sar</taxon>
        <taxon>Stramenopiles</taxon>
        <taxon>Oomycota</taxon>
        <taxon>Peronosporomycetes</taxon>
        <taxon>Peronosporales</taxon>
        <taxon>Peronosporaceae</taxon>
        <taxon>Phytophthora</taxon>
    </lineage>
</organism>
<dbReference type="OrthoDB" id="129017at2759"/>
<feature type="domain" description="Helitron helicase-like" evidence="1">
    <location>
        <begin position="3"/>
        <end position="126"/>
    </location>
</feature>
<reference evidence="3" key="1">
    <citation type="submission" date="2017-03" db="EMBL/GenBank/DDBJ databases">
        <title>Phytopthora megakarya and P. palmivora, two closely related causual agents of cacao black pod achieved similar genome size and gene model numbers by different mechanisms.</title>
        <authorList>
            <person name="Ali S."/>
            <person name="Shao J."/>
            <person name="Larry D.J."/>
            <person name="Kronmiller B."/>
            <person name="Shen D."/>
            <person name="Strem M.D."/>
            <person name="Melnick R.L."/>
            <person name="Guiltinan M.J."/>
            <person name="Tyler B.M."/>
            <person name="Meinhardt L.W."/>
            <person name="Bailey B.A."/>
        </authorList>
    </citation>
    <scope>NUCLEOTIDE SEQUENCE [LARGE SCALE GENOMIC DNA]</scope>
    <source>
        <strain evidence="3">zdho120</strain>
    </source>
</reference>
<protein>
    <recommendedName>
        <fullName evidence="1">Helitron helicase-like domain-containing protein</fullName>
    </recommendedName>
</protein>
<evidence type="ECO:0000313" key="3">
    <source>
        <dbReference type="Proteomes" id="UP000198211"/>
    </source>
</evidence>
<keyword evidence="3" id="KW-1185">Reference proteome</keyword>
<dbReference type="InterPro" id="IPR025476">
    <property type="entry name" value="Helitron_helicase-like"/>
</dbReference>
<name>A0A225VZD6_9STRA</name>
<evidence type="ECO:0000259" key="1">
    <source>
        <dbReference type="Pfam" id="PF14214"/>
    </source>
</evidence>
<accession>A0A225VZD6</accession>
<comment type="caution">
    <text evidence="2">The sequence shown here is derived from an EMBL/GenBank/DDBJ whole genome shotgun (WGS) entry which is preliminary data.</text>
</comment>
<sequence>MRSYWGSNEERAGARSNLFSMQLQFGQPTLFFTISLDGSSTYQIGNFAGVIPNDILSRMETDVQACSEYTRYFDLLMNIIVEVVLNWDTANGRARPEPGLFGVTKAYYAATESQNSTGALHAHMLIWINNMPSTVAEYYKLCGSDKFRQAMVEYVDKIAASNVPLNLSLCPVCGVGTIIAVELQREDFQKPRPGRRRSPTARCQDCKVEFGAGVLIEQHASRVEKNHGLNNDQSDSVLQAIASLKPLPTPPHPNTPEAALISRSILFYQRHRWSHCQSCFKVTKQCFIFPKEPCETTHWGTDNRIHLKRLPGKEYVNTFIPELNIIFKCNHDIKFLGAGDGPEKAYYMMKYTTKPQQDIENPWAIHLHAYDKSCQREEEDPSDPVAIGRR</sequence>
<gene>
    <name evidence="2" type="ORF">PHMEG_00016417</name>
</gene>